<sequence length="102" mass="11296">MGDTKQHHTMQSLTRIGPSYPLPSAFSVSIHIRRTDCFSRSYGDKVPRMHVGSCPSIHRHAYLASLAVVSCTGHGQTWCAVGLPIRTLILISRRDSQLPSPR</sequence>
<evidence type="ECO:0000313" key="3">
    <source>
        <dbReference type="Proteomes" id="UP000002497"/>
    </source>
</evidence>
<reference evidence="3" key="1">
    <citation type="journal article" date="2010" name="Genome Res.">
        <title>Population genomic sequencing of Coccidioides fungi reveals recent hybridization and transposon control.</title>
        <authorList>
            <person name="Neafsey D.E."/>
            <person name="Barker B.M."/>
            <person name="Sharpton T.J."/>
            <person name="Stajich J.E."/>
            <person name="Park D.J."/>
            <person name="Whiston E."/>
            <person name="Hung C.-Y."/>
            <person name="McMahan C."/>
            <person name="White J."/>
            <person name="Sykes S."/>
            <person name="Heiman D."/>
            <person name="Young S."/>
            <person name="Zeng Q."/>
            <person name="Abouelleil A."/>
            <person name="Aftuck L."/>
            <person name="Bessette D."/>
            <person name="Brown A."/>
            <person name="FitzGerald M."/>
            <person name="Lui A."/>
            <person name="Macdonald J.P."/>
            <person name="Priest M."/>
            <person name="Orbach M.J."/>
            <person name="Galgiani J.N."/>
            <person name="Kirkland T.N."/>
            <person name="Cole G.T."/>
            <person name="Birren B.W."/>
            <person name="Henn M.R."/>
            <person name="Taylor J.W."/>
            <person name="Rounsley S.D."/>
        </authorList>
    </citation>
    <scope>NUCLEOTIDE SEQUENCE [LARGE SCALE GENOMIC DNA]</scope>
    <source>
        <strain evidence="3">RMSCC 757 / Silveira</strain>
    </source>
</reference>
<dbReference type="OMA" id="IRRTDCF"/>
<feature type="region of interest" description="Disordered" evidence="1">
    <location>
        <begin position="1"/>
        <end position="22"/>
    </location>
</feature>
<protein>
    <submittedName>
        <fullName evidence="2">Uncharacterized protein</fullName>
    </submittedName>
</protein>
<accession>E9DHS3</accession>
<proteinExistence type="predicted"/>
<dbReference type="Proteomes" id="UP000002497">
    <property type="component" value="Unassembled WGS sequence"/>
</dbReference>
<evidence type="ECO:0000256" key="1">
    <source>
        <dbReference type="SAM" id="MobiDB-lite"/>
    </source>
</evidence>
<evidence type="ECO:0000313" key="2">
    <source>
        <dbReference type="EMBL" id="EFW14005.1"/>
    </source>
</evidence>
<dbReference type="AlphaFoldDB" id="E9DHS3"/>
<organism evidence="3">
    <name type="scientific">Coccidioides posadasii (strain RMSCC 757 / Silveira)</name>
    <name type="common">Valley fever fungus</name>
    <dbReference type="NCBI Taxonomy" id="443226"/>
    <lineage>
        <taxon>Eukaryota</taxon>
        <taxon>Fungi</taxon>
        <taxon>Dikarya</taxon>
        <taxon>Ascomycota</taxon>
        <taxon>Pezizomycotina</taxon>
        <taxon>Eurotiomycetes</taxon>
        <taxon>Eurotiomycetidae</taxon>
        <taxon>Onygenales</taxon>
        <taxon>Onygenaceae</taxon>
        <taxon>Coccidioides</taxon>
    </lineage>
</organism>
<keyword evidence="3" id="KW-1185">Reference proteome</keyword>
<dbReference type="HOGENOM" id="CLU_2277246_0_0_1"/>
<reference evidence="3" key="2">
    <citation type="submission" date="2010-03" db="EMBL/GenBank/DDBJ databases">
        <title>The genome sequence of Coccidioides posadasii strain Silveira.</title>
        <authorList>
            <consortium name="The Broad Institute Genome Sequencing Center for Infectious Disease"/>
            <person name="Neafsey D."/>
            <person name="Orbach M."/>
            <person name="Henn M.R."/>
            <person name="Cole G.T."/>
            <person name="Galgiani J."/>
            <person name="Gardner M.J."/>
            <person name="Kirkland T.N."/>
            <person name="Taylor J.W."/>
            <person name="Young S.K."/>
            <person name="Zeng Q."/>
            <person name="Koehrsen M."/>
            <person name="Alvarado L."/>
            <person name="Berlin A."/>
            <person name="Borenstein D."/>
            <person name="Chapman S.B."/>
            <person name="Chen Z."/>
            <person name="Engels R."/>
            <person name="Freedman E."/>
            <person name="Gellesch M."/>
            <person name="Goldberg J."/>
            <person name="Griggs A."/>
            <person name="Gujja S."/>
            <person name="Heilman E."/>
            <person name="Heiman D."/>
            <person name="Howarth C."/>
            <person name="Jen D."/>
            <person name="Larson L."/>
            <person name="Mehta T."/>
            <person name="Neiman D."/>
            <person name="Park D."/>
            <person name="Pearson M."/>
            <person name="Richards J."/>
            <person name="Roberts A."/>
            <person name="Saif S."/>
            <person name="Shea T."/>
            <person name="Shenoy N."/>
            <person name="Sisk P."/>
            <person name="Stolte C."/>
            <person name="Sykes S."/>
            <person name="Walk T."/>
            <person name="White J."/>
            <person name="Yandava C."/>
            <person name="Haas B."/>
            <person name="Nusbaum C."/>
            <person name="Birren B."/>
        </authorList>
    </citation>
    <scope>NUCLEOTIDE SEQUENCE [LARGE SCALE GENOMIC DNA]</scope>
    <source>
        <strain evidence="3">RMSCC 757 / Silveira</strain>
    </source>
</reference>
<dbReference type="EMBL" id="GL636509">
    <property type="protein sequence ID" value="EFW14005.1"/>
    <property type="molecule type" value="Genomic_DNA"/>
</dbReference>
<gene>
    <name evidence="2" type="ORF">CPSG_09372</name>
</gene>
<dbReference type="VEuPathDB" id="FungiDB:CPSG_09372"/>
<name>E9DHS3_COCPS</name>